<organism evidence="1 2">
    <name type="scientific">Thioalkalivibrio sulfidiphilus (strain HL-EbGR7)</name>
    <dbReference type="NCBI Taxonomy" id="396588"/>
    <lineage>
        <taxon>Bacteria</taxon>
        <taxon>Pseudomonadati</taxon>
        <taxon>Pseudomonadota</taxon>
        <taxon>Gammaproteobacteria</taxon>
        <taxon>Chromatiales</taxon>
        <taxon>Ectothiorhodospiraceae</taxon>
        <taxon>Thioalkalivibrio</taxon>
    </lineage>
</organism>
<dbReference type="AlphaFoldDB" id="B8GQJ5"/>
<evidence type="ECO:0000313" key="1">
    <source>
        <dbReference type="EMBL" id="ACL74219.1"/>
    </source>
</evidence>
<dbReference type="RefSeq" id="WP_012639681.1">
    <property type="nucleotide sequence ID" value="NC_011901.1"/>
</dbReference>
<name>B8GQJ5_THISH</name>
<dbReference type="Proteomes" id="UP000002383">
    <property type="component" value="Chromosome"/>
</dbReference>
<dbReference type="InterPro" id="IPR036196">
    <property type="entry name" value="Ptyr_pPase_sf"/>
</dbReference>
<evidence type="ECO:0000313" key="2">
    <source>
        <dbReference type="Proteomes" id="UP000002383"/>
    </source>
</evidence>
<dbReference type="STRING" id="396588.Tgr7_3150"/>
<dbReference type="OrthoDB" id="5298252at2"/>
<accession>B8GQJ5</accession>
<dbReference type="EMBL" id="CP001339">
    <property type="protein sequence ID" value="ACL74219.1"/>
    <property type="molecule type" value="Genomic_DNA"/>
</dbReference>
<protein>
    <submittedName>
        <fullName evidence="1">Uncharacterized protein</fullName>
    </submittedName>
</protein>
<dbReference type="HOGENOM" id="CLU_147812_0_0_6"/>
<dbReference type="SUPFAM" id="SSF52788">
    <property type="entry name" value="Phosphotyrosine protein phosphatases I"/>
    <property type="match status" value="1"/>
</dbReference>
<dbReference type="KEGG" id="tgr:Tgr7_3150"/>
<sequence>MYKRPARVLFIGANGDSRTDLAARLTGEIGAGWMEGLGADLDRLDADQLAWADLVIPLDVHTRQRCPALPPTARLKVWDLPELPPEDTEAEIRRRLTGMLGGLRMLSRVDE</sequence>
<proteinExistence type="predicted"/>
<keyword evidence="2" id="KW-1185">Reference proteome</keyword>
<reference evidence="1 2" key="1">
    <citation type="journal article" date="2011" name="Stand. Genomic Sci.">
        <title>Complete genome sequence of 'Thioalkalivibrio sulfidophilus' HL-EbGr7.</title>
        <authorList>
            <person name="Muyzer G."/>
            <person name="Sorokin D.Y."/>
            <person name="Mavromatis K."/>
            <person name="Lapidus A."/>
            <person name="Clum A."/>
            <person name="Ivanova N."/>
            <person name="Pati A."/>
            <person name="d'Haeseleer P."/>
            <person name="Woyke T."/>
            <person name="Kyrpides N.C."/>
        </authorList>
    </citation>
    <scope>NUCLEOTIDE SEQUENCE [LARGE SCALE GENOMIC DNA]</scope>
    <source>
        <strain evidence="1 2">HL-EbGR7</strain>
    </source>
</reference>
<gene>
    <name evidence="1" type="ordered locus">Tgr7_3150</name>
</gene>
<dbReference type="eggNOG" id="ENOG502ZRS6">
    <property type="taxonomic scope" value="Bacteria"/>
</dbReference>